<dbReference type="InterPro" id="IPR036514">
    <property type="entry name" value="SGNH_hydro_sf"/>
</dbReference>
<dbReference type="Gene3D" id="3.40.50.1110">
    <property type="entry name" value="SGNH hydrolase"/>
    <property type="match status" value="1"/>
</dbReference>
<dbReference type="RefSeq" id="WP_386808117.1">
    <property type="nucleotide sequence ID" value="NZ_JBHTMV010000003.1"/>
</dbReference>
<comment type="caution">
    <text evidence="1">The sequence shown here is derived from an EMBL/GenBank/DDBJ whole genome shotgun (WGS) entry which is preliminary data.</text>
</comment>
<evidence type="ECO:0000313" key="1">
    <source>
        <dbReference type="EMBL" id="MFD1293099.1"/>
    </source>
</evidence>
<sequence length="502" mass="53481">MKKIIYIAFFTIIFTACTDDDYGVTPYIVETPEADIPEIDYTSGTADFSNFVAVGNSLTAGYSDGALFIDGQNTSFPNILATQFQLAEESTFTQPLMSDNLGGLLLAGNQITSNRLYLSFASGSPNPEVINGTPTTEITNIITGPFNNMGVPGAKSYHLTAAGYGNIAGVATGQANPYYARMATSSESSVIADAISQNPSFFSLWIGNNDILSFATSGGAGIDQTGNMDPSSYGSNDITDPTIFSLVYSQLLENLTISGAKGVVSNIPSISSIPYFTTVPYNAIPLDAATATMLNSAFSEYNQGLQFIVDNTPYLSQEEADKRMVSFVEGQNAVLILDEDLTDLSALNPKLTNMRQATAEDLLVLTSRTFLGTTVGDNPLYINGVSVPLEDKWVLTATEQELVETARLAYNTSIENLATQHGLAFYNAAATLQELNEVGITQNGITSTATYATGGAFSLDGVHPSPRGYAIISNGMIDVINATYQSNIPNVNVGNYQGLYIN</sequence>
<proteinExistence type="predicted"/>
<protein>
    <submittedName>
        <fullName evidence="1">G-D-S-L family lipolytic protein</fullName>
    </submittedName>
</protein>
<reference evidence="2" key="1">
    <citation type="journal article" date="2019" name="Int. J. Syst. Evol. Microbiol.">
        <title>The Global Catalogue of Microorganisms (GCM) 10K type strain sequencing project: providing services to taxonomists for standard genome sequencing and annotation.</title>
        <authorList>
            <consortium name="The Broad Institute Genomics Platform"/>
            <consortium name="The Broad Institute Genome Sequencing Center for Infectious Disease"/>
            <person name="Wu L."/>
            <person name="Ma J."/>
        </authorList>
    </citation>
    <scope>NUCLEOTIDE SEQUENCE [LARGE SCALE GENOMIC DNA]</scope>
    <source>
        <strain evidence="2">CCUG 62221</strain>
    </source>
</reference>
<dbReference type="EMBL" id="JBHTMV010000003">
    <property type="protein sequence ID" value="MFD1293099.1"/>
    <property type="molecule type" value="Genomic_DNA"/>
</dbReference>
<keyword evidence="2" id="KW-1185">Reference proteome</keyword>
<evidence type="ECO:0000313" key="2">
    <source>
        <dbReference type="Proteomes" id="UP001597241"/>
    </source>
</evidence>
<dbReference type="Proteomes" id="UP001597241">
    <property type="component" value="Unassembled WGS sequence"/>
</dbReference>
<organism evidence="1 2">
    <name type="scientific">Lutibacter holmesii</name>
    <dbReference type="NCBI Taxonomy" id="1137985"/>
    <lineage>
        <taxon>Bacteria</taxon>
        <taxon>Pseudomonadati</taxon>
        <taxon>Bacteroidota</taxon>
        <taxon>Flavobacteriia</taxon>
        <taxon>Flavobacteriales</taxon>
        <taxon>Flavobacteriaceae</taxon>
        <taxon>Lutibacter</taxon>
    </lineage>
</organism>
<name>A0ABW3WL00_9FLAO</name>
<dbReference type="SUPFAM" id="SSF52266">
    <property type="entry name" value="SGNH hydrolase"/>
    <property type="match status" value="2"/>
</dbReference>
<dbReference type="PROSITE" id="PS51257">
    <property type="entry name" value="PROKAR_LIPOPROTEIN"/>
    <property type="match status" value="1"/>
</dbReference>
<gene>
    <name evidence="1" type="ORF">ACFQ5N_04545</name>
</gene>
<accession>A0ABW3WL00</accession>